<dbReference type="InterPro" id="IPR049605">
    <property type="entry name" value="L_OTU"/>
</dbReference>
<dbReference type="GO" id="GO:0039694">
    <property type="term" value="P:viral RNA genome replication"/>
    <property type="evidence" value="ECO:0007669"/>
    <property type="project" value="InterPro"/>
</dbReference>
<keyword evidence="3" id="KW-0808">Transferase</keyword>
<evidence type="ECO:0000259" key="8">
    <source>
        <dbReference type="PROSITE" id="PS50525"/>
    </source>
</evidence>
<evidence type="ECO:0000313" key="11">
    <source>
        <dbReference type="Proteomes" id="UP000290290"/>
    </source>
</evidence>
<dbReference type="PROSITE" id="PS50802">
    <property type="entry name" value="OTU"/>
    <property type="match status" value="1"/>
</dbReference>
<dbReference type="EMBL" id="KU925500">
    <property type="protein sequence ID" value="AMT75437.1"/>
    <property type="molecule type" value="Viral_cRNA"/>
</dbReference>
<evidence type="ECO:0000256" key="2">
    <source>
        <dbReference type="ARBA" id="ARBA00018602"/>
    </source>
</evidence>
<keyword evidence="10" id="KW-0548">Nucleotidyltransferase</keyword>
<name>A0A191KWE7_9VIRU</name>
<evidence type="ECO:0000259" key="9">
    <source>
        <dbReference type="PROSITE" id="PS50802"/>
    </source>
</evidence>
<accession>A0A191KWE7</accession>
<feature type="compositionally biased region" description="Basic and acidic residues" evidence="7">
    <location>
        <begin position="256"/>
        <end position="267"/>
    </location>
</feature>
<reference evidence="10 11" key="1">
    <citation type="journal article" date="2016" name="Viruses">
        <title>Genomic Characterization of the Genus Nairovirus (Family Bunyaviridae).</title>
        <authorList>
            <person name="Kuhn J.H."/>
            <person name="Wiley M.R."/>
            <person name="Rodriguez S.E."/>
            <person name="Bao Y."/>
            <person name="Prieto K."/>
            <person name="Travassos da Rosa A.P."/>
            <person name="Guzman H."/>
            <person name="Savji N."/>
            <person name="Ladner J.T."/>
            <person name="Tesh R.B."/>
            <person name="Wada J."/>
            <person name="Jahrling P.B."/>
            <person name="Bente D.A."/>
            <person name="Palacios G."/>
        </authorList>
    </citation>
    <scope>NUCLEOTIDE SEQUENCE [LARGE SCALE GENOMIC DNA]</scope>
    <source>
        <strain evidence="10 11">Por 7866</strain>
    </source>
</reference>
<dbReference type="EC" id="2.7.7.48" evidence="1"/>
<dbReference type="RefSeq" id="YP_009551664.1">
    <property type="nucleotide sequence ID" value="NC_040519.1"/>
</dbReference>
<dbReference type="Gene3D" id="3.90.70.80">
    <property type="match status" value="1"/>
</dbReference>
<feature type="region of interest" description="Disordered" evidence="7">
    <location>
        <begin position="229"/>
        <end position="267"/>
    </location>
</feature>
<evidence type="ECO:0000256" key="6">
    <source>
        <dbReference type="ARBA" id="ARBA00031012"/>
    </source>
</evidence>
<dbReference type="PROSITE" id="PS50525">
    <property type="entry name" value="RDRP_SSRNA_NEG_SEG"/>
    <property type="match status" value="1"/>
</dbReference>
<dbReference type="Pfam" id="PF04196">
    <property type="entry name" value="Bunya_RdRp"/>
    <property type="match status" value="1"/>
</dbReference>
<dbReference type="Pfam" id="PF02338">
    <property type="entry name" value="OTU"/>
    <property type="match status" value="1"/>
</dbReference>
<protein>
    <recommendedName>
        <fullName evidence="2">RNA-directed RNA polymerase L</fullName>
        <ecNumber evidence="1">2.7.7.48</ecNumber>
    </recommendedName>
    <alternativeName>
        <fullName evidence="4">Large structural protein</fullName>
    </alternativeName>
    <alternativeName>
        <fullName evidence="6">Replicase</fullName>
    </alternativeName>
    <alternativeName>
        <fullName evidence="5">Transcriptase</fullName>
    </alternativeName>
</protein>
<dbReference type="CDD" id="cd21880">
    <property type="entry name" value="OTU_RNAP_L_virus"/>
    <property type="match status" value="1"/>
</dbReference>
<evidence type="ECO:0000256" key="1">
    <source>
        <dbReference type="ARBA" id="ARBA00012494"/>
    </source>
</evidence>
<proteinExistence type="predicted"/>
<evidence type="ECO:0000313" key="10">
    <source>
        <dbReference type="EMBL" id="AMT75437.1"/>
    </source>
</evidence>
<dbReference type="Proteomes" id="UP000290290">
    <property type="component" value="Genome"/>
</dbReference>
<dbReference type="KEGG" id="vg:41704198"/>
<feature type="region of interest" description="Disordered" evidence="7">
    <location>
        <begin position="3936"/>
        <end position="3979"/>
    </location>
</feature>
<feature type="compositionally biased region" description="Acidic residues" evidence="7">
    <location>
        <begin position="3970"/>
        <end position="3979"/>
    </location>
</feature>
<organism evidence="10 11">
    <name type="scientific">Zirqa virus</name>
    <dbReference type="NCBI Taxonomy" id="1810947"/>
    <lineage>
        <taxon>Viruses</taxon>
        <taxon>Riboviria</taxon>
        <taxon>Orthornavirae</taxon>
        <taxon>Negarnaviricota</taxon>
        <taxon>Polyploviricotina</taxon>
        <taxon>Bunyaviricetes</taxon>
        <taxon>Hareavirales</taxon>
        <taxon>Nairoviridae</taxon>
        <taxon>Orthonairovirus</taxon>
        <taxon>Orthonairovirus zirkuense</taxon>
    </lineage>
</organism>
<dbReference type="InterPro" id="IPR003323">
    <property type="entry name" value="OTU_dom"/>
</dbReference>
<keyword evidence="10" id="KW-0696">RNA-directed RNA polymerase</keyword>
<evidence type="ECO:0000256" key="3">
    <source>
        <dbReference type="ARBA" id="ARBA00022679"/>
    </source>
</evidence>
<feature type="compositionally biased region" description="Acidic residues" evidence="7">
    <location>
        <begin position="229"/>
        <end position="240"/>
    </location>
</feature>
<evidence type="ECO:0000256" key="7">
    <source>
        <dbReference type="SAM" id="MobiDB-lite"/>
    </source>
</evidence>
<sequence>MDDIQWQEILPGLFTTEARFPLLDFFNRIPVKADGNCFFRAFSVLFFDQEDQWRTVKNTAVSFAKKSWSECTGAKQQYVNKAEKEKAQHKLTYRDVTLGDTGLDMLSRRGREVYIEEAQKEGYWGGTNEAEMISKSLGVTIIIWEVNSDMKVVSVQKFGKDKVSGSFNIMKLDAHFDGLSLQQVLEDRQPARDGISEQMEPTTALSVILSAEDKGAEMTPDFFLDQQTDEELSDTSDDDYQSTKAEAPESTSNDTMSRRELLKEQDKERKRLRVMQKAMELSAHVPARVGRTLYKIFNCAIEVSLTSKVLYLLPEGTDDPNRVTLSKIRHSMLNREGELQDQFKHCTVVVTSGLMEFVNVPELLRLCLPDTGISQYYDIVHPAFVYDILTVALSILFSSFLYGSDFKTKRKFILNTVRDRFVTPSKVPKLLKNHSNKLLYDSPDRVISQVCLALYKDMSMQISKAMKEMPATGLLALRNLYLQTVDFNDYMSILNDLRVVSYDLDFFNQDELQDIKRLMDCIAEIRKEKEVKPGSLGSKWSAMYLNVGEDEVFKDKKGKKCSYLKSEPLERKLIEHFFKKKFMFKFISMQGKAYSGGSLNTVLAYCNNLYLTKDQLGFSLEDTEHLSAEMVRIRSLLDDQKVEPIAIICDKLEPRFKELFNNLPSVCADECKSLFDDIRNAENHSTAWKAALRLKGVAYEGFMARAYNWNYLTEDLKPTLSMIIQTLYPEKFIQFLERTQLCPEQRDLTPDFVMTQNLIIRKDKIEAVVETEQLSIDLLNDGSSTVTPVSKKTFPLPSEPILEVNRLESVIEKFKKMQEDKSRNTGLLVETTKTSFSEDDKFSYSELLILEVGYQTDVEGKVISDMQKWKNILNLLDFLNIKASIISCADCSDIPSDNWWLPERYVKLLKSSISYLFAKLQQNSPSDVTDIVVGAISTQKIRSIIKAGTTVKTPITIKDLRETWNKNKDKIIERPTGAKLPDKTVLALKLSLVDGVVQEKTSTDDVVKIIEENMERIAQEIEQTKFKHSLNQTEETSLDLVISWIVEDLKSARCQKCVKDILEDVKRISSKEAAVELLSRELILENHPECCHSLNVSIGTYSLFQKRTGFSNIVQHRETVLDEYSEQQTQLDKLVKLTLPGKTEKERKVKRTVEQLIRLSMTLSGIQCLKSSNFQLIIVKSRYNKRLGHKRNAAEEELEIVQKTEKGKHMLEQLERIKKVLNPARLKTYSDYCKSVIQSVLDNPAGQQGSKSELLPEWCDQILMDLKAKTEDGEIVDALKESIESKRVLVINNDKVVVPSWDQVVQYLDVKASDLILKKTNIFGLDCVLFKEAVLESISRYFQTPYWECPVILSTLISFLLRFPWYQKIVLYGKICETFLQCCTEFRRSGIKLARVRHTNCNMAIKLPSNKKENMKCIIYDSEMEPLTEIFLLNRRVAVLGASYYYIVVVLFCQCLQHYRCLNGLENSEEMAQKVRNANAKHLDSVSKQLKNVHLGRLSEASNDLLKLCKENGSFISKSTKSHFITVFSGLSITYSTLLGDALLTNSQPLNKQIQMLRFGVLNGLSRMSMTKELGKKFSSSCRRMEHYIARLHQLLTVYTCNRFPEENINAWLKDDLCPNVRMPSVSVYGHFINSDRQLVFDIYNVHIYNKEMDNFDEGTIKVLEETAERHMTWEIDLMQAIDKANEDSKKDRNLRLLLCIGNVKPSSDGSTTVEDESLSQTSVSSVKSSTSSKKRIKSYFGAISMKKKPFSFSEDFIVERDPKSDYSQSISDKWTYGVYKAKPESVLRDVIEVVRKNPNHTMGSFELLQAFTEFARPKFPVESIIKAKRNPKNYITVSEVTETTSIVSEPRTHASIKDSIRIITGQENKKLVKMLRGKLQSLGLSLNSVRSKGHDLSMLLSSVEGLTEDQKKKIVLGITEPAKLTFYNWREIIKMDVEQTLVSSDGNYIYCWLKSLGSQVKRSLKKYIKNLRYDNEGYTPKLSTKATDLIGQDGINECYKLIENLKALTKNDIPKHSDIDRDKLIQVWSAFCKLPKCFDEVISPTVDALNDVKASIDTLMSKFNNLIELKKEYPTLSFSREEVELRCLETNFIKKYGKQLMVLMNAVFYICLSCPWCVHYKSLENFLSKHMDETGGYDFGSETVAKVMDITLEKVWLLLVESRGHEMAIDHIKRVVKYTSAMFTGNGRPISCSLNQTEGTINVLDHGQMVDRLRTFLTRAQLYTKELDFIWTCHMITNSNFEVTKRLTGRSTGERLPRSVRSKVVYEMIKVVGESGHAILQQLAFSTILNVNHEFFSVLAPKAQLGGHRDLLVQETGTKLIHAASEMFSRTLLATTNDDGLTSPHLKETILGSALNHISLSRKLHGNTVEDGSNLIQFYKVFCISGDNTKWGPIHCCAFFSGMMQQLLKDHPDWSSFYKLVFLKNLYRQVEIPAGSIKKILNAFRYNNSHKKIEEMNEHQLRELLYTTIDDWNENPIIKFLVLTYIVQGKISMRMYNHMGQGIHHATSSILTSIMGDVISHFIQVYTNKNFKGLTCHVEHAGSSDDYAKVIVLSGLVSKELFEEYMINFWPKMCRLKNIIAGISRAVQMKDSAKTLCGDAFIEFYSEFMLSHRITPAVIKFIFTGLINSSVTSPQSMSQACQVSSQQAMYNSVPLLTNFAFSLLRQQMFMNHTEYFQRTYGLITMGTLSAFGRLFLPKYSNLTCSSIAIEDSEVIAQNLAMLQDNSILFPGTKAYEEDVSIPEIESGPASIESSGAGSPSSKLSAKTLSSDTSLKFSQDKALTAVEAAYLNTIKPNTSRVKARTEMELYQGIFGHELPVSFEKLKKSSLVNSCQYLRDVIDEPWLMVQRIRSIMIALIAGYYRAFNSDGTEHPVKANLNRDENTVIEDPMIQLIPEKLRRELERLGLAKMTVEELIPTHMLEDDFASLVSKRLVMMNCATENYASEVSRLKQTLSSRNVIHGLAGGIKELSIPIYTIFLKSYFFKDNVFFKHNDRWNTRHSSNYRDSTGKELKDKIVVKFTTWIEKMLNCDISIDFTKSGATMSLFDNSLRGVRVIHLCNNTCELSLVSDQIECLKKEFEALALQFSDVNRHKLKILESQRQESAVEASKAVIVKTTLFSATDAVRISNSPAVVIGYMINEATLSDIKPTKVDMGNLNRDRFRITMFYKAITDLISEVVKESELIKKKDNIVELEKVDIYTNALTMLCRLVQRAKPRVSSFYIIKGASHGNEPTVNELISYGIQEGLLYVLPECPIETSTYSVRYWKVLQCVSAISSLPLSDSEKTSLLSSFLNWKPTLNDIDIECSMYKHDKAVLEEFNERTLLNVLSSELQSIRNDRERESIGDLIEFISSPRQLMQDKPYLGITSTFKKWGEGQKNGKFTYSSSSGESSGIFINGQLYLTLSKDSTALLHEVERKVLEWLNQLRTDVTAAEQHLPFLNMLVSSKTCSKRTVDGTSYAVYYLKEDPKFLQLKRFVGKGEYKVVKVKSQILSVKKEVVKEVRAEPHIVWRNSAISIVYDEETENPSYHHRVKEIYELIKQATKCTSERLSSIFYKDTRLTLAKISLQDQLYLSSLSLLHCFFCHTLTSSVMEATSKSEILTRYLQQGRSSVIRSASSIKNKLIEIRTVEDNTVRSEEDEICARLQLGLNKGDYSIDCWAEVQRMLDENGFHRINVSLQSEPSQYRYKWIVEPEFGVSKAVDVIDLKDLCYLLSSGIVPKAIVPYITDDVLFSDLIGISERIKIEINKNRIDQKTFSLICCSIMYTMQNNPTNRQALIMKLSSIFQLIALKEFHTQKGRIKFFTDSEAVQMQLKLVGVTVNESRSLENKYDDENKVKDIKTRLARSRLMSEIGSLFKPFPNIKELVKFTDGFEMEGDDGQVISTLFFTRLKCHETDIYKILSFMNANIQNSTIDLLTDLIMLLYGRAYKSHRMQAKEGEGLKSKKSNKTTSSEITVADLLADDSKEPPQEEEDAEYDINEVEFEL</sequence>
<evidence type="ECO:0000256" key="5">
    <source>
        <dbReference type="ARBA" id="ARBA00030436"/>
    </source>
</evidence>
<dbReference type="GO" id="GO:0003968">
    <property type="term" value="F:RNA-directed RNA polymerase activity"/>
    <property type="evidence" value="ECO:0007669"/>
    <property type="project" value="UniProtKB-KW"/>
</dbReference>
<feature type="domain" description="OTU" evidence="9">
    <location>
        <begin position="26"/>
        <end position="182"/>
    </location>
</feature>
<dbReference type="GO" id="GO:0006351">
    <property type="term" value="P:DNA-templated transcription"/>
    <property type="evidence" value="ECO:0007669"/>
    <property type="project" value="InterPro"/>
</dbReference>
<evidence type="ECO:0000256" key="4">
    <source>
        <dbReference type="ARBA" id="ARBA00030285"/>
    </source>
</evidence>
<dbReference type="GeneID" id="41704198"/>
<dbReference type="InterPro" id="IPR007099">
    <property type="entry name" value="RNA-dir_pol_NSvirus"/>
</dbReference>
<feature type="domain" description="RdRp catalytic" evidence="8">
    <location>
        <begin position="2372"/>
        <end position="2580"/>
    </location>
</feature>
<dbReference type="InterPro" id="IPR007322">
    <property type="entry name" value="RNA_pol_bunyavir"/>
</dbReference>